<feature type="transmembrane region" description="Helical" evidence="1">
    <location>
        <begin position="6"/>
        <end position="23"/>
    </location>
</feature>
<dbReference type="EMBL" id="JBDFRB010000001">
    <property type="protein sequence ID" value="MEN2743302.1"/>
    <property type="molecule type" value="Genomic_DNA"/>
</dbReference>
<feature type="transmembrane region" description="Helical" evidence="1">
    <location>
        <begin position="65"/>
        <end position="83"/>
    </location>
</feature>
<proteinExistence type="predicted"/>
<name>A0ABU9WVV1_9MICC</name>
<dbReference type="RefSeq" id="WP_345882786.1">
    <property type="nucleotide sequence ID" value="NZ_JBDFRB010000001.1"/>
</dbReference>
<sequence length="234" mass="24797">MTWLAWTTFAVALLLAAVRIPAARRGENRLMLVLFLLFAAAILLSIKGPYLAIDAVIGGINLTNLVLRFIIYAVCLLLAVRIARAFGAYRAERALLGPFGLAALGLVGAGTVASFLLMDQAASSVGLRALDGDPWLDVYGALGRLYPTFTGIVLLPALVGAARTRGRAVLRTAAALLAGGYALLALTNTFILMPPGWTPVMQTMNYGTLLLLFGGLGVIWLASLQDRRARTAKA</sequence>
<reference evidence="2 3" key="1">
    <citation type="submission" date="2024-05" db="EMBL/GenBank/DDBJ databases">
        <title>Sinomonas sp. nov., isolated from a waste landfill.</title>
        <authorList>
            <person name="Zhao Y."/>
        </authorList>
    </citation>
    <scope>NUCLEOTIDE SEQUENCE [LARGE SCALE GENOMIC DNA]</scope>
    <source>
        <strain evidence="2 3">CCTCC AB2014300</strain>
    </source>
</reference>
<gene>
    <name evidence="2" type="ORF">ABCQ75_01950</name>
</gene>
<accession>A0ABU9WVV1</accession>
<feature type="transmembrane region" description="Helical" evidence="1">
    <location>
        <begin position="204"/>
        <end position="224"/>
    </location>
</feature>
<keyword evidence="1" id="KW-0812">Transmembrane</keyword>
<keyword evidence="3" id="KW-1185">Reference proteome</keyword>
<comment type="caution">
    <text evidence="2">The sequence shown here is derived from an EMBL/GenBank/DDBJ whole genome shotgun (WGS) entry which is preliminary data.</text>
</comment>
<organism evidence="2 3">
    <name type="scientific">Sinomonas halotolerans</name>
    <dbReference type="NCBI Taxonomy" id="1644133"/>
    <lineage>
        <taxon>Bacteria</taxon>
        <taxon>Bacillati</taxon>
        <taxon>Actinomycetota</taxon>
        <taxon>Actinomycetes</taxon>
        <taxon>Micrococcales</taxon>
        <taxon>Micrococcaceae</taxon>
        <taxon>Sinomonas</taxon>
    </lineage>
</organism>
<evidence type="ECO:0000313" key="3">
    <source>
        <dbReference type="Proteomes" id="UP001422074"/>
    </source>
</evidence>
<feature type="transmembrane region" description="Helical" evidence="1">
    <location>
        <begin position="173"/>
        <end position="192"/>
    </location>
</feature>
<evidence type="ECO:0000313" key="2">
    <source>
        <dbReference type="EMBL" id="MEN2743302.1"/>
    </source>
</evidence>
<keyword evidence="1" id="KW-1133">Transmembrane helix</keyword>
<feature type="transmembrane region" description="Helical" evidence="1">
    <location>
        <begin position="30"/>
        <end position="53"/>
    </location>
</feature>
<feature type="transmembrane region" description="Helical" evidence="1">
    <location>
        <begin position="95"/>
        <end position="118"/>
    </location>
</feature>
<evidence type="ECO:0000256" key="1">
    <source>
        <dbReference type="SAM" id="Phobius"/>
    </source>
</evidence>
<keyword evidence="1" id="KW-0472">Membrane</keyword>
<protein>
    <submittedName>
        <fullName evidence="2">Uncharacterized protein</fullName>
    </submittedName>
</protein>
<feature type="transmembrane region" description="Helical" evidence="1">
    <location>
        <begin position="138"/>
        <end position="161"/>
    </location>
</feature>
<dbReference type="Proteomes" id="UP001422074">
    <property type="component" value="Unassembled WGS sequence"/>
</dbReference>